<comment type="caution">
    <text evidence="1">The sequence shown here is derived from an EMBL/GenBank/DDBJ whole genome shotgun (WGS) entry which is preliminary data.</text>
</comment>
<name>A0A2V0RA22_9ZZZZ</name>
<dbReference type="AlphaFoldDB" id="A0A2V0RA22"/>
<reference evidence="1" key="1">
    <citation type="submission" date="2017-04" db="EMBL/GenBank/DDBJ databases">
        <title>Unveiling RNA virosphere associated with marine microorganisms.</title>
        <authorList>
            <person name="Urayama S."/>
            <person name="Takaki Y."/>
            <person name="Nishi S."/>
            <person name="Yoshida Y."/>
            <person name="Deguchi S."/>
            <person name="Takai K."/>
            <person name="Nunoura T."/>
        </authorList>
    </citation>
    <scope>NUCLEOTIDE SEQUENCE</scope>
</reference>
<sequence length="174" mass="19655">MRNYNFATVLVAPELSRSGIDWLTTNGLVLSLKAELKVPDDADSFWSVSELFHPSSDGFLVINFYKSEEDVASVDEYYYVVPVSEAGCLINYTYSSGPINVVYLRADQIGAFDDYITEVCGFQCQTDMMGQFRYLWEEEFVCILVSKPLPFATFSSVIHFKDDVRLLTSGLSQN</sequence>
<accession>A0A2V0RA22</accession>
<dbReference type="EMBL" id="BDQA01000715">
    <property type="protein sequence ID" value="GBH22163.1"/>
    <property type="molecule type" value="Genomic_RNA"/>
</dbReference>
<protein>
    <submittedName>
        <fullName evidence="1">Uncharacterized protein</fullName>
    </submittedName>
</protein>
<organism evidence="1">
    <name type="scientific">viral metagenome</name>
    <dbReference type="NCBI Taxonomy" id="1070528"/>
    <lineage>
        <taxon>unclassified sequences</taxon>
        <taxon>metagenomes</taxon>
        <taxon>organismal metagenomes</taxon>
    </lineage>
</organism>
<proteinExistence type="predicted"/>
<evidence type="ECO:0000313" key="1">
    <source>
        <dbReference type="EMBL" id="GBH22163.1"/>
    </source>
</evidence>